<name>A0A2U2B3U6_9BACT</name>
<comment type="similarity">
    <text evidence="1">Belongs to the UPF0332 family.</text>
</comment>
<dbReference type="PANTHER" id="PTHR36565:SF1">
    <property type="entry name" value="UPF0332 PROTEIN TM_1000"/>
    <property type="match status" value="1"/>
</dbReference>
<dbReference type="RefSeq" id="WP_109266074.1">
    <property type="nucleotide sequence ID" value="NZ_QEWP01000026.1"/>
</dbReference>
<accession>A0A2U2B3U6</accession>
<dbReference type="Pfam" id="PF05168">
    <property type="entry name" value="HEPN"/>
    <property type="match status" value="1"/>
</dbReference>
<evidence type="ECO:0000256" key="1">
    <source>
        <dbReference type="ARBA" id="ARBA00038248"/>
    </source>
</evidence>
<dbReference type="EMBL" id="QEWP01000026">
    <property type="protein sequence ID" value="PWD97736.1"/>
    <property type="molecule type" value="Genomic_DNA"/>
</dbReference>
<keyword evidence="4" id="KW-1185">Reference proteome</keyword>
<evidence type="ECO:0000259" key="2">
    <source>
        <dbReference type="Pfam" id="PF05168"/>
    </source>
</evidence>
<protein>
    <recommendedName>
        <fullName evidence="2">HEPN domain-containing protein</fullName>
    </recommendedName>
</protein>
<dbReference type="AlphaFoldDB" id="A0A2U2B3U6"/>
<reference evidence="3 4" key="1">
    <citation type="submission" date="2018-05" db="EMBL/GenBank/DDBJ databases">
        <title>Marinilabilia rubrum sp. nov., isolated from saltern sediment.</title>
        <authorList>
            <person name="Zhang R."/>
        </authorList>
    </citation>
    <scope>NUCLEOTIDE SEQUENCE [LARGE SCALE GENOMIC DNA]</scope>
    <source>
        <strain evidence="3 4">WTE16</strain>
    </source>
</reference>
<feature type="domain" description="HEPN" evidence="2">
    <location>
        <begin position="12"/>
        <end position="126"/>
    </location>
</feature>
<dbReference type="Gene3D" id="1.20.120.330">
    <property type="entry name" value="Nucleotidyltransferases domain 2"/>
    <property type="match status" value="1"/>
</dbReference>
<evidence type="ECO:0000313" key="3">
    <source>
        <dbReference type="EMBL" id="PWD97736.1"/>
    </source>
</evidence>
<comment type="caution">
    <text evidence="3">The sequence shown here is derived from an EMBL/GenBank/DDBJ whole genome shotgun (WGS) entry which is preliminary data.</text>
</comment>
<dbReference type="InterPro" id="IPR052226">
    <property type="entry name" value="UPF0332_toxin"/>
</dbReference>
<evidence type="ECO:0000313" key="4">
    <source>
        <dbReference type="Proteomes" id="UP000244956"/>
    </source>
</evidence>
<dbReference type="PANTHER" id="PTHR36565">
    <property type="entry name" value="UPF0332 PROTEIN TM_1000"/>
    <property type="match status" value="1"/>
</dbReference>
<sequence>MTQYKEEDYINYRIERARETILEVQTHIENEFWNTAINRMYYACFYAVSALLFKNNIEVASHSGIRNKFGEVFVKTGIINREIAKHYTDLFEKRQKGDYNDFFDYDEETVLRLFPKSQQFIDIIEKALQQ</sequence>
<proteinExistence type="inferred from homology"/>
<organism evidence="3 4">
    <name type="scientific">Marinilabilia rubra</name>
    <dbReference type="NCBI Taxonomy" id="2162893"/>
    <lineage>
        <taxon>Bacteria</taxon>
        <taxon>Pseudomonadati</taxon>
        <taxon>Bacteroidota</taxon>
        <taxon>Bacteroidia</taxon>
        <taxon>Marinilabiliales</taxon>
        <taxon>Marinilabiliaceae</taxon>
        <taxon>Marinilabilia</taxon>
    </lineage>
</organism>
<dbReference type="OrthoDB" id="1494057at2"/>
<gene>
    <name evidence="3" type="ORF">DDZ16_19055</name>
</gene>
<dbReference type="InterPro" id="IPR007842">
    <property type="entry name" value="HEPN_dom"/>
</dbReference>
<dbReference type="Proteomes" id="UP000244956">
    <property type="component" value="Unassembled WGS sequence"/>
</dbReference>